<dbReference type="OrthoDB" id="272985at2"/>
<reference evidence="2 3" key="1">
    <citation type="submission" date="2018-11" db="EMBL/GenBank/DDBJ databases">
        <title>Trebonia kvetii gen.nov., sp.nov., a novel acidophilic actinobacterium, and proposal of the new actinobacterial family Treboniaceae fam. nov.</title>
        <authorList>
            <person name="Rapoport D."/>
            <person name="Sagova-Mareckova M."/>
            <person name="Sedlacek I."/>
            <person name="Provaznik J."/>
            <person name="Kralova S."/>
            <person name="Pavlinic D."/>
            <person name="Benes V."/>
            <person name="Kopecky J."/>
        </authorList>
    </citation>
    <scope>NUCLEOTIDE SEQUENCE [LARGE SCALE GENOMIC DNA]</scope>
    <source>
        <strain evidence="2 3">15Tr583</strain>
    </source>
</reference>
<dbReference type="Proteomes" id="UP000460272">
    <property type="component" value="Unassembled WGS sequence"/>
</dbReference>
<gene>
    <name evidence="2" type="ORF">EAS64_40895</name>
</gene>
<dbReference type="GO" id="GO:0016787">
    <property type="term" value="F:hydrolase activity"/>
    <property type="evidence" value="ECO:0007669"/>
    <property type="project" value="UniProtKB-KW"/>
</dbReference>
<dbReference type="AlphaFoldDB" id="A0A6P2BR88"/>
<evidence type="ECO:0000313" key="3">
    <source>
        <dbReference type="Proteomes" id="UP000460272"/>
    </source>
</evidence>
<dbReference type="Gene3D" id="3.40.50.300">
    <property type="entry name" value="P-loop containing nucleotide triphosphate hydrolases"/>
    <property type="match status" value="1"/>
</dbReference>
<protein>
    <submittedName>
        <fullName evidence="2">HAD family hydrolase</fullName>
    </submittedName>
</protein>
<dbReference type="PANTHER" id="PTHR42743:SF11">
    <property type="entry name" value="AMINODEOXYCHORISMATE LYASE"/>
    <property type="match status" value="1"/>
</dbReference>
<dbReference type="Pfam" id="PF19798">
    <property type="entry name" value="Sulfotransfer_5"/>
    <property type="match status" value="1"/>
</dbReference>
<dbReference type="SUPFAM" id="SSF52540">
    <property type="entry name" value="P-loop containing nucleoside triphosphate hydrolases"/>
    <property type="match status" value="1"/>
</dbReference>
<name>A0A6P2BR88_9ACTN</name>
<sequence>MWSGPRTVSTALMRSWENRPDTVVIDEPLYSFYLSSLPGLDHPGRDEVIASQSPSWEVVLHGLATDPLPDGVTVSYAKHMTHHVLPAVDLAAFAPFRHAFLIRDPRSLLASYAKVRATPTLDDLGLRQQAWLFEEFGGPVIDSTDLLAAPEAGLRALCAALGVPFSQAMLSWPAGPRDSDGVWAPYWYDSVWRSTGFTAPAPSRTRPALDPALEPLLAQCLPYYERLSENKIKIDIPNGLG</sequence>
<accession>A0A6P2BR88</accession>
<dbReference type="PANTHER" id="PTHR42743">
    <property type="entry name" value="AMINO-ACID AMINOTRANSFERASE"/>
    <property type="match status" value="1"/>
</dbReference>
<dbReference type="EMBL" id="RPFW01000012">
    <property type="protein sequence ID" value="TVY99740.1"/>
    <property type="molecule type" value="Genomic_DNA"/>
</dbReference>
<dbReference type="InterPro" id="IPR050571">
    <property type="entry name" value="Class-IV_PLP-Dep_Aminotrnsfr"/>
</dbReference>
<keyword evidence="3" id="KW-1185">Reference proteome</keyword>
<evidence type="ECO:0000313" key="2">
    <source>
        <dbReference type="EMBL" id="TVY99740.1"/>
    </source>
</evidence>
<proteinExistence type="inferred from homology"/>
<dbReference type="InterPro" id="IPR027417">
    <property type="entry name" value="P-loop_NTPase"/>
</dbReference>
<organism evidence="2 3">
    <name type="scientific">Trebonia kvetii</name>
    <dbReference type="NCBI Taxonomy" id="2480626"/>
    <lineage>
        <taxon>Bacteria</taxon>
        <taxon>Bacillati</taxon>
        <taxon>Actinomycetota</taxon>
        <taxon>Actinomycetes</taxon>
        <taxon>Streptosporangiales</taxon>
        <taxon>Treboniaceae</taxon>
        <taxon>Trebonia</taxon>
    </lineage>
</organism>
<comment type="similarity">
    <text evidence="1">Belongs to the class-IV pyridoxal-phosphate-dependent aminotransferase family.</text>
</comment>
<comment type="caution">
    <text evidence="2">The sequence shown here is derived from an EMBL/GenBank/DDBJ whole genome shotgun (WGS) entry which is preliminary data.</text>
</comment>
<dbReference type="GO" id="GO:0019752">
    <property type="term" value="P:carboxylic acid metabolic process"/>
    <property type="evidence" value="ECO:0007669"/>
    <property type="project" value="TreeGrafter"/>
</dbReference>
<evidence type="ECO:0000256" key="1">
    <source>
        <dbReference type="ARBA" id="ARBA00009320"/>
    </source>
</evidence>
<keyword evidence="2" id="KW-0378">Hydrolase</keyword>